<dbReference type="InterPro" id="IPR038770">
    <property type="entry name" value="Na+/solute_symporter_sf"/>
</dbReference>
<comment type="subcellular location">
    <subcellularLocation>
        <location evidence="1">Cell membrane</location>
        <topology evidence="1">Multi-pass membrane protein</topology>
    </subcellularLocation>
</comment>
<proteinExistence type="inferred from homology"/>
<dbReference type="RefSeq" id="WP_379898629.1">
    <property type="nucleotide sequence ID" value="NZ_JBHRTR010000015.1"/>
</dbReference>
<evidence type="ECO:0000256" key="4">
    <source>
        <dbReference type="ARBA" id="ARBA00022475"/>
    </source>
</evidence>
<sequence length="313" mass="32125">MSGLAAVAVALVPVFAVIVAGAGMRRLRFPGESFWPAAERLVYYVLFPALLFRTISTANLTDVQVGPMAAALLSALAILIVILLLARPVVARNGPAFTSVFQAATRFNTYVGLAAAAALFDAEVVTAFALCIAVMVPTLNLACVAILSLYGARAGSAGSRLGLLRRTAWDVVRNPLILACLAGGAMQVAQLPLPRLVDEVLFILARAALPLGLLAVGAALTANGLLERLRPVAVACAGKLVLFPLLIAGTAILFGVSGPSLTAAILWGVLPTSPAAYVLARQLGGDAEAMAAAVTATTVAAFATMPVMLDLLL</sequence>
<evidence type="ECO:0000256" key="5">
    <source>
        <dbReference type="ARBA" id="ARBA00022692"/>
    </source>
</evidence>
<keyword evidence="5 8" id="KW-0812">Transmembrane</keyword>
<comment type="similarity">
    <text evidence="2">Belongs to the auxin efflux carrier (TC 2.A.69) family.</text>
</comment>
<evidence type="ECO:0000313" key="10">
    <source>
        <dbReference type="Proteomes" id="UP001595528"/>
    </source>
</evidence>
<evidence type="ECO:0000256" key="2">
    <source>
        <dbReference type="ARBA" id="ARBA00010145"/>
    </source>
</evidence>
<dbReference type="Gene3D" id="1.20.1530.20">
    <property type="match status" value="1"/>
</dbReference>
<comment type="caution">
    <text evidence="9">The sequence shown here is derived from an EMBL/GenBank/DDBJ whole genome shotgun (WGS) entry which is preliminary data.</text>
</comment>
<evidence type="ECO:0000256" key="3">
    <source>
        <dbReference type="ARBA" id="ARBA00022448"/>
    </source>
</evidence>
<name>A0ABV7KWQ3_9PROT</name>
<keyword evidence="4" id="KW-1003">Cell membrane</keyword>
<evidence type="ECO:0000256" key="6">
    <source>
        <dbReference type="ARBA" id="ARBA00022989"/>
    </source>
</evidence>
<dbReference type="EMBL" id="JBHRTR010000015">
    <property type="protein sequence ID" value="MFC3226589.1"/>
    <property type="molecule type" value="Genomic_DNA"/>
</dbReference>
<feature type="transmembrane region" description="Helical" evidence="8">
    <location>
        <begin position="171"/>
        <end position="189"/>
    </location>
</feature>
<feature type="transmembrane region" description="Helical" evidence="8">
    <location>
        <begin position="201"/>
        <end position="220"/>
    </location>
</feature>
<dbReference type="Proteomes" id="UP001595528">
    <property type="component" value="Unassembled WGS sequence"/>
</dbReference>
<dbReference type="Pfam" id="PF03547">
    <property type="entry name" value="Mem_trans"/>
    <property type="match status" value="1"/>
</dbReference>
<accession>A0ABV7KWQ3</accession>
<keyword evidence="3" id="KW-0813">Transport</keyword>
<dbReference type="InterPro" id="IPR004776">
    <property type="entry name" value="Mem_transp_PIN-like"/>
</dbReference>
<feature type="transmembrane region" description="Helical" evidence="8">
    <location>
        <begin position="127"/>
        <end position="150"/>
    </location>
</feature>
<protein>
    <submittedName>
        <fullName evidence="9">AEC family transporter</fullName>
    </submittedName>
</protein>
<dbReference type="PANTHER" id="PTHR36838">
    <property type="entry name" value="AUXIN EFFLUX CARRIER FAMILY PROTEIN"/>
    <property type="match status" value="1"/>
</dbReference>
<keyword evidence="7 8" id="KW-0472">Membrane</keyword>
<keyword evidence="10" id="KW-1185">Reference proteome</keyword>
<feature type="transmembrane region" description="Helical" evidence="8">
    <location>
        <begin position="260"/>
        <end position="279"/>
    </location>
</feature>
<dbReference type="PANTHER" id="PTHR36838:SF4">
    <property type="entry name" value="AUXIN EFFLUX CARRIER FAMILY PROTEIN"/>
    <property type="match status" value="1"/>
</dbReference>
<feature type="transmembrane region" description="Helical" evidence="8">
    <location>
        <begin position="68"/>
        <end position="86"/>
    </location>
</feature>
<feature type="transmembrane region" description="Helical" evidence="8">
    <location>
        <begin position="40"/>
        <end position="56"/>
    </location>
</feature>
<reference evidence="10" key="1">
    <citation type="journal article" date="2019" name="Int. J. Syst. Evol. Microbiol.">
        <title>The Global Catalogue of Microorganisms (GCM) 10K type strain sequencing project: providing services to taxonomists for standard genome sequencing and annotation.</title>
        <authorList>
            <consortium name="The Broad Institute Genomics Platform"/>
            <consortium name="The Broad Institute Genome Sequencing Center for Infectious Disease"/>
            <person name="Wu L."/>
            <person name="Ma J."/>
        </authorList>
    </citation>
    <scope>NUCLEOTIDE SEQUENCE [LARGE SCALE GENOMIC DNA]</scope>
    <source>
        <strain evidence="10">KCTC 42964</strain>
    </source>
</reference>
<feature type="transmembrane region" description="Helical" evidence="8">
    <location>
        <begin position="232"/>
        <end position="254"/>
    </location>
</feature>
<gene>
    <name evidence="9" type="ORF">ACFOGJ_05065</name>
</gene>
<evidence type="ECO:0000256" key="7">
    <source>
        <dbReference type="ARBA" id="ARBA00023136"/>
    </source>
</evidence>
<evidence type="ECO:0000313" key="9">
    <source>
        <dbReference type="EMBL" id="MFC3226589.1"/>
    </source>
</evidence>
<evidence type="ECO:0000256" key="8">
    <source>
        <dbReference type="SAM" id="Phobius"/>
    </source>
</evidence>
<feature type="transmembrane region" description="Helical" evidence="8">
    <location>
        <begin position="291"/>
        <end position="309"/>
    </location>
</feature>
<evidence type="ECO:0000256" key="1">
    <source>
        <dbReference type="ARBA" id="ARBA00004651"/>
    </source>
</evidence>
<organism evidence="9 10">
    <name type="scientific">Marinibaculum pumilum</name>
    <dbReference type="NCBI Taxonomy" id="1766165"/>
    <lineage>
        <taxon>Bacteria</taxon>
        <taxon>Pseudomonadati</taxon>
        <taxon>Pseudomonadota</taxon>
        <taxon>Alphaproteobacteria</taxon>
        <taxon>Rhodospirillales</taxon>
        <taxon>Rhodospirillaceae</taxon>
        <taxon>Marinibaculum</taxon>
    </lineage>
</organism>
<keyword evidence="6 8" id="KW-1133">Transmembrane helix</keyword>